<gene>
    <name evidence="2" type="ORF">CYFUS_008714</name>
</gene>
<proteinExistence type="predicted"/>
<feature type="region of interest" description="Disordered" evidence="1">
    <location>
        <begin position="1"/>
        <end position="74"/>
    </location>
</feature>
<feature type="compositionally biased region" description="Polar residues" evidence="1">
    <location>
        <begin position="8"/>
        <end position="21"/>
    </location>
</feature>
<sequence length="294" mass="31926">MEFGTGSLLLQRSSIPANATFRSHRNDPLEPRCQIRDGKSPSSLDDQFRGVALGPPARRKKPPDAFGAREVSQRHGRWLPLAREANPPQLVKRPRHQRDSFKHARLPAIVQSHEQIDATELFQRQLAKASERRNGEVLKGQGHGILTGPGHTEGPARCRPHPIFVGLTRERQNLTAGDAPLRTPPRNAPGHVGLVLERSQYSSAWGTGGGRSVRYKNRTRPSRSALAPCAGPFEGQRASAWVSARYFAGAFDASFAAASAFLRSGQAAMAALGSMASLPSSTLRTLRSSPITNV</sequence>
<reference evidence="2 3" key="1">
    <citation type="submission" date="2017-06" db="EMBL/GenBank/DDBJ databases">
        <title>Sequencing and comparative analysis of myxobacterial genomes.</title>
        <authorList>
            <person name="Rupp O."/>
            <person name="Goesmann A."/>
            <person name="Sogaard-Andersen L."/>
        </authorList>
    </citation>
    <scope>NUCLEOTIDE SEQUENCE [LARGE SCALE GENOMIC DNA]</scope>
    <source>
        <strain evidence="2 3">DSM 52655</strain>
    </source>
</reference>
<evidence type="ECO:0000313" key="3">
    <source>
        <dbReference type="Proteomes" id="UP000217257"/>
    </source>
</evidence>
<feature type="region of interest" description="Disordered" evidence="1">
    <location>
        <begin position="133"/>
        <end position="157"/>
    </location>
</feature>
<dbReference type="KEGG" id="cfus:CYFUS_008714"/>
<organism evidence="2 3">
    <name type="scientific">Cystobacter fuscus</name>
    <dbReference type="NCBI Taxonomy" id="43"/>
    <lineage>
        <taxon>Bacteria</taxon>
        <taxon>Pseudomonadati</taxon>
        <taxon>Myxococcota</taxon>
        <taxon>Myxococcia</taxon>
        <taxon>Myxococcales</taxon>
        <taxon>Cystobacterineae</taxon>
        <taxon>Archangiaceae</taxon>
        <taxon>Cystobacter</taxon>
    </lineage>
</organism>
<name>A0A250JH66_9BACT</name>
<dbReference type="AlphaFoldDB" id="A0A250JH66"/>
<dbReference type="Proteomes" id="UP000217257">
    <property type="component" value="Chromosome"/>
</dbReference>
<protein>
    <submittedName>
        <fullName evidence="2">Uncharacterized protein</fullName>
    </submittedName>
</protein>
<dbReference type="EMBL" id="CP022098">
    <property type="protein sequence ID" value="ATB43234.1"/>
    <property type="molecule type" value="Genomic_DNA"/>
</dbReference>
<feature type="compositionally biased region" description="Basic and acidic residues" evidence="1">
    <location>
        <begin position="24"/>
        <end position="39"/>
    </location>
</feature>
<evidence type="ECO:0000256" key="1">
    <source>
        <dbReference type="SAM" id="MobiDB-lite"/>
    </source>
</evidence>
<accession>A0A250JH66</accession>
<evidence type="ECO:0000313" key="2">
    <source>
        <dbReference type="EMBL" id="ATB43234.1"/>
    </source>
</evidence>